<keyword evidence="8" id="KW-1185">Reference proteome</keyword>
<feature type="transmembrane region" description="Helical" evidence="6">
    <location>
        <begin position="6"/>
        <end position="25"/>
    </location>
</feature>
<accession>A0A2T0SPV0</accession>
<feature type="transmembrane region" description="Helical" evidence="6">
    <location>
        <begin position="37"/>
        <end position="56"/>
    </location>
</feature>
<name>A0A2T0SPV0_9BACT</name>
<comment type="subcellular location">
    <subcellularLocation>
        <location evidence="1">Cell membrane</location>
        <topology evidence="1">Multi-pass membrane protein</topology>
    </subcellularLocation>
</comment>
<keyword evidence="5 6" id="KW-0472">Membrane</keyword>
<protein>
    <submittedName>
        <fullName evidence="7">Putative membrane protein</fullName>
    </submittedName>
</protein>
<sequence length="285" mass="30919">MMPVMHYWTFDLASLAILLALGLLYGSMAGWRRQRGAGLYGAGLVLLALVQFSPLHTLALTCSMSAHMIGHMLLLLVVAPLLVLGLPRRPTGWSATHIDRLSAFFSTAPWIGWLMGLGTMWFWHIPGTYRASLAHGDTGIIPLCTLAGPSTDWAANLIHLVHPISLVMAGVCFAWPLLGPRPSQRMFPLTGVLYLFTACIGCSLLGMLITFAPAGSYYPYVPGQSYYAMLSVLPAGWPAEPAVDQQMAGLLMWVPGCLIYLTGAISLFIHWITDDDEAGQIAPVH</sequence>
<dbReference type="InterPro" id="IPR019108">
    <property type="entry name" value="Caa3_assmbl_CtaG-rel"/>
</dbReference>
<organism evidence="7 8">
    <name type="scientific">Spirosoma oryzae</name>
    <dbReference type="NCBI Taxonomy" id="1469603"/>
    <lineage>
        <taxon>Bacteria</taxon>
        <taxon>Pseudomonadati</taxon>
        <taxon>Bacteroidota</taxon>
        <taxon>Cytophagia</taxon>
        <taxon>Cytophagales</taxon>
        <taxon>Cytophagaceae</taxon>
        <taxon>Spirosoma</taxon>
    </lineage>
</organism>
<evidence type="ECO:0000256" key="2">
    <source>
        <dbReference type="ARBA" id="ARBA00022475"/>
    </source>
</evidence>
<dbReference type="Pfam" id="PF09678">
    <property type="entry name" value="Caa3_CtaG"/>
    <property type="match status" value="2"/>
</dbReference>
<feature type="transmembrane region" description="Helical" evidence="6">
    <location>
        <begin position="68"/>
        <end position="86"/>
    </location>
</feature>
<proteinExistence type="predicted"/>
<dbReference type="AlphaFoldDB" id="A0A2T0SPV0"/>
<dbReference type="OrthoDB" id="259025at2"/>
<dbReference type="RefSeq" id="WP_106138956.1">
    <property type="nucleotide sequence ID" value="NZ_PVTE01000014.1"/>
</dbReference>
<evidence type="ECO:0000313" key="7">
    <source>
        <dbReference type="EMBL" id="PRY35435.1"/>
    </source>
</evidence>
<feature type="transmembrane region" description="Helical" evidence="6">
    <location>
        <begin position="250"/>
        <end position="272"/>
    </location>
</feature>
<evidence type="ECO:0000256" key="1">
    <source>
        <dbReference type="ARBA" id="ARBA00004651"/>
    </source>
</evidence>
<reference evidence="7 8" key="1">
    <citation type="submission" date="2018-03" db="EMBL/GenBank/DDBJ databases">
        <title>Genomic Encyclopedia of Archaeal and Bacterial Type Strains, Phase II (KMG-II): from individual species to whole genera.</title>
        <authorList>
            <person name="Goeker M."/>
        </authorList>
    </citation>
    <scope>NUCLEOTIDE SEQUENCE [LARGE SCALE GENOMIC DNA]</scope>
    <source>
        <strain evidence="7 8">DSM 28354</strain>
    </source>
</reference>
<dbReference type="GO" id="GO:0005886">
    <property type="term" value="C:plasma membrane"/>
    <property type="evidence" value="ECO:0007669"/>
    <property type="project" value="UniProtKB-SubCell"/>
</dbReference>
<evidence type="ECO:0000256" key="5">
    <source>
        <dbReference type="ARBA" id="ARBA00023136"/>
    </source>
</evidence>
<dbReference type="EMBL" id="PVTE01000014">
    <property type="protein sequence ID" value="PRY35435.1"/>
    <property type="molecule type" value="Genomic_DNA"/>
</dbReference>
<feature type="transmembrane region" description="Helical" evidence="6">
    <location>
        <begin position="191"/>
        <end position="214"/>
    </location>
</feature>
<evidence type="ECO:0000256" key="3">
    <source>
        <dbReference type="ARBA" id="ARBA00022692"/>
    </source>
</evidence>
<keyword evidence="4 6" id="KW-1133">Transmembrane helix</keyword>
<evidence type="ECO:0000256" key="6">
    <source>
        <dbReference type="SAM" id="Phobius"/>
    </source>
</evidence>
<evidence type="ECO:0000313" key="8">
    <source>
        <dbReference type="Proteomes" id="UP000238375"/>
    </source>
</evidence>
<keyword evidence="3 6" id="KW-0812">Transmembrane</keyword>
<comment type="caution">
    <text evidence="7">The sequence shown here is derived from an EMBL/GenBank/DDBJ whole genome shotgun (WGS) entry which is preliminary data.</text>
</comment>
<feature type="transmembrane region" description="Helical" evidence="6">
    <location>
        <begin position="98"/>
        <end position="123"/>
    </location>
</feature>
<gene>
    <name evidence="7" type="ORF">CLV58_11420</name>
</gene>
<feature type="transmembrane region" description="Helical" evidence="6">
    <location>
        <begin position="160"/>
        <end position="179"/>
    </location>
</feature>
<evidence type="ECO:0000256" key="4">
    <source>
        <dbReference type="ARBA" id="ARBA00022989"/>
    </source>
</evidence>
<keyword evidence="2" id="KW-1003">Cell membrane</keyword>
<dbReference type="Proteomes" id="UP000238375">
    <property type="component" value="Unassembled WGS sequence"/>
</dbReference>